<dbReference type="InterPro" id="IPR005467">
    <property type="entry name" value="His_kinase_dom"/>
</dbReference>
<evidence type="ECO:0000313" key="19">
    <source>
        <dbReference type="Proteomes" id="UP001350748"/>
    </source>
</evidence>
<dbReference type="InterPro" id="IPR036890">
    <property type="entry name" value="HATPase_C_sf"/>
</dbReference>
<keyword evidence="19" id="KW-1185">Reference proteome</keyword>
<dbReference type="EMBL" id="JAZHYN010000004">
    <property type="protein sequence ID" value="MEF3365365.1"/>
    <property type="molecule type" value="Genomic_DNA"/>
</dbReference>
<dbReference type="PANTHER" id="PTHR44936:SF5">
    <property type="entry name" value="SENSOR HISTIDINE KINASE ENVZ"/>
    <property type="match status" value="1"/>
</dbReference>
<keyword evidence="8 15" id="KW-0812">Transmembrane</keyword>
<dbReference type="PANTHER" id="PTHR44936">
    <property type="entry name" value="SENSOR PROTEIN CREC"/>
    <property type="match status" value="1"/>
</dbReference>
<feature type="domain" description="Histidine kinase" evidence="16">
    <location>
        <begin position="259"/>
        <end position="461"/>
    </location>
</feature>
<dbReference type="InterPro" id="IPR004358">
    <property type="entry name" value="Sig_transdc_His_kin-like_C"/>
</dbReference>
<dbReference type="InterPro" id="IPR003661">
    <property type="entry name" value="HisK_dim/P_dom"/>
</dbReference>
<evidence type="ECO:0000256" key="1">
    <source>
        <dbReference type="ARBA" id="ARBA00000085"/>
    </source>
</evidence>
<proteinExistence type="predicted"/>
<dbReference type="InterPro" id="IPR050980">
    <property type="entry name" value="2C_sensor_his_kinase"/>
</dbReference>
<evidence type="ECO:0000256" key="11">
    <source>
        <dbReference type="ARBA" id="ARBA00022840"/>
    </source>
</evidence>
<dbReference type="SMART" id="SM00388">
    <property type="entry name" value="HisKA"/>
    <property type="match status" value="1"/>
</dbReference>
<evidence type="ECO:0000256" key="5">
    <source>
        <dbReference type="ARBA" id="ARBA00022519"/>
    </source>
</evidence>
<dbReference type="EC" id="2.7.13.3" evidence="3"/>
<evidence type="ECO:0000259" key="17">
    <source>
        <dbReference type="PROSITE" id="PS50885"/>
    </source>
</evidence>
<dbReference type="SMART" id="SM00387">
    <property type="entry name" value="HATPase_c"/>
    <property type="match status" value="1"/>
</dbReference>
<dbReference type="PRINTS" id="PR00344">
    <property type="entry name" value="BCTRLSENSOR"/>
</dbReference>
<keyword evidence="4" id="KW-1003">Cell membrane</keyword>
<dbReference type="InterPro" id="IPR003660">
    <property type="entry name" value="HAMP_dom"/>
</dbReference>
<dbReference type="SUPFAM" id="SSF47384">
    <property type="entry name" value="Homodimeric domain of signal transducing histidine kinase"/>
    <property type="match status" value="1"/>
</dbReference>
<dbReference type="Gene3D" id="3.30.565.10">
    <property type="entry name" value="Histidine kinase-like ATPase, C-terminal domain"/>
    <property type="match status" value="1"/>
</dbReference>
<keyword evidence="9" id="KW-0547">Nucleotide-binding</keyword>
<evidence type="ECO:0000256" key="9">
    <source>
        <dbReference type="ARBA" id="ARBA00022741"/>
    </source>
</evidence>
<name>A0ABU7XE26_9HYPH</name>
<evidence type="ECO:0000256" key="4">
    <source>
        <dbReference type="ARBA" id="ARBA00022475"/>
    </source>
</evidence>
<dbReference type="RefSeq" id="WP_332080271.1">
    <property type="nucleotide sequence ID" value="NZ_JAZHYN010000004.1"/>
</dbReference>
<dbReference type="GO" id="GO:0005524">
    <property type="term" value="F:ATP binding"/>
    <property type="evidence" value="ECO:0007669"/>
    <property type="project" value="UniProtKB-KW"/>
</dbReference>
<keyword evidence="6" id="KW-0597">Phosphoprotein</keyword>
<keyword evidence="5" id="KW-0997">Cell inner membrane</keyword>
<evidence type="ECO:0000256" key="8">
    <source>
        <dbReference type="ARBA" id="ARBA00022692"/>
    </source>
</evidence>
<comment type="subcellular location">
    <subcellularLocation>
        <location evidence="2">Cell inner membrane</location>
        <topology evidence="2">Multi-pass membrane protein</topology>
    </subcellularLocation>
</comment>
<feature type="domain" description="HAMP" evidence="17">
    <location>
        <begin position="198"/>
        <end position="251"/>
    </location>
</feature>
<dbReference type="SMART" id="SM00304">
    <property type="entry name" value="HAMP"/>
    <property type="match status" value="1"/>
</dbReference>
<dbReference type="InterPro" id="IPR003594">
    <property type="entry name" value="HATPase_dom"/>
</dbReference>
<evidence type="ECO:0000256" key="14">
    <source>
        <dbReference type="ARBA" id="ARBA00023136"/>
    </source>
</evidence>
<evidence type="ECO:0000256" key="2">
    <source>
        <dbReference type="ARBA" id="ARBA00004429"/>
    </source>
</evidence>
<comment type="catalytic activity">
    <reaction evidence="1">
        <text>ATP + protein L-histidine = ADP + protein N-phospho-L-histidine.</text>
        <dbReference type="EC" id="2.7.13.3"/>
    </reaction>
</comment>
<dbReference type="PROSITE" id="PS50885">
    <property type="entry name" value="HAMP"/>
    <property type="match status" value="1"/>
</dbReference>
<evidence type="ECO:0000259" key="16">
    <source>
        <dbReference type="PROSITE" id="PS50109"/>
    </source>
</evidence>
<dbReference type="SUPFAM" id="SSF55874">
    <property type="entry name" value="ATPase domain of HSP90 chaperone/DNA topoisomerase II/histidine kinase"/>
    <property type="match status" value="1"/>
</dbReference>
<keyword evidence="13" id="KW-0902">Two-component regulatory system</keyword>
<evidence type="ECO:0000313" key="18">
    <source>
        <dbReference type="EMBL" id="MEF3365365.1"/>
    </source>
</evidence>
<evidence type="ECO:0000256" key="7">
    <source>
        <dbReference type="ARBA" id="ARBA00022679"/>
    </source>
</evidence>
<dbReference type="PROSITE" id="PS50109">
    <property type="entry name" value="HIS_KIN"/>
    <property type="match status" value="1"/>
</dbReference>
<protein>
    <recommendedName>
        <fullName evidence="3">histidine kinase</fullName>
        <ecNumber evidence="3">2.7.13.3</ecNumber>
    </recommendedName>
</protein>
<keyword evidence="11 18" id="KW-0067">ATP-binding</keyword>
<keyword evidence="7" id="KW-0808">Transferase</keyword>
<reference evidence="18 19" key="1">
    <citation type="submission" date="2024-02" db="EMBL/GenBank/DDBJ databases">
        <authorList>
            <person name="Grouzdev D."/>
        </authorList>
    </citation>
    <scope>NUCLEOTIDE SEQUENCE [LARGE SCALE GENOMIC DNA]</scope>
    <source>
        <strain evidence="18 19">9N</strain>
    </source>
</reference>
<evidence type="ECO:0000256" key="15">
    <source>
        <dbReference type="SAM" id="Phobius"/>
    </source>
</evidence>
<dbReference type="Proteomes" id="UP001350748">
    <property type="component" value="Unassembled WGS sequence"/>
</dbReference>
<dbReference type="Gene3D" id="1.10.287.130">
    <property type="match status" value="1"/>
</dbReference>
<evidence type="ECO:0000256" key="13">
    <source>
        <dbReference type="ARBA" id="ARBA00023012"/>
    </source>
</evidence>
<dbReference type="InterPro" id="IPR036097">
    <property type="entry name" value="HisK_dim/P_sf"/>
</dbReference>
<dbReference type="Pfam" id="PF02518">
    <property type="entry name" value="HATPase_c"/>
    <property type="match status" value="1"/>
</dbReference>
<comment type="caution">
    <text evidence="18">The sequence shown here is derived from an EMBL/GenBank/DDBJ whole genome shotgun (WGS) entry which is preliminary data.</text>
</comment>
<dbReference type="CDD" id="cd00075">
    <property type="entry name" value="HATPase"/>
    <property type="match status" value="1"/>
</dbReference>
<evidence type="ECO:0000256" key="10">
    <source>
        <dbReference type="ARBA" id="ARBA00022777"/>
    </source>
</evidence>
<dbReference type="Pfam" id="PF00672">
    <property type="entry name" value="HAMP"/>
    <property type="match status" value="1"/>
</dbReference>
<sequence>MTSRVFSWRLPLKRLAVQITLLILVSIVAFQTIVIVMFHVLDVEGRRHIVDQSDFIASVIVAIDVADVSQRAHVLSEFSRAAPYANIAIVEARPPFVDPLDDDSEDSFDNEIKQVAALLWDDADVFRAVSPQHELLAVGLRKGGYALISIAQHRKPPRSVWRWLWQDEPGEPFILTPWARAALSFFMFAAIFVFWTSNAIMAPLKNLAKYAEGIPNDVQSDTQLAERGPQEVRELTRSINRMQARIRQMIAARAHVLAAVSHDLRTIITRLKLKAEFMSDRELQQRMLRDIDLMDAMLYKNLQYLRAEGDDTSDISLIDLDSVLQTVANEFGDLGYDVKYDRGPRQMILGSLSDVQRIFNNLVENATHHAKTVEISMAELPGERIQVDVVDDGPGIPAEAKESAFEPFVRGEPARTINKHSGFGLGLSIVRSLVEHHGGTVQLLDRAPHGLIVRVVLPQAVEGSEKSAAAR</sequence>
<evidence type="ECO:0000256" key="3">
    <source>
        <dbReference type="ARBA" id="ARBA00012438"/>
    </source>
</evidence>
<feature type="transmembrane region" description="Helical" evidence="15">
    <location>
        <begin position="21"/>
        <end position="41"/>
    </location>
</feature>
<keyword evidence="14 15" id="KW-0472">Membrane</keyword>
<keyword evidence="12 15" id="KW-1133">Transmembrane helix</keyword>
<keyword evidence="10" id="KW-0418">Kinase</keyword>
<feature type="transmembrane region" description="Helical" evidence="15">
    <location>
        <begin position="178"/>
        <end position="200"/>
    </location>
</feature>
<accession>A0ABU7XE26</accession>
<gene>
    <name evidence="18" type="ORF">V3H18_02335</name>
</gene>
<organism evidence="18 19">
    <name type="scientific">Methylocystis borbori</name>
    <dbReference type="NCBI Taxonomy" id="3118750"/>
    <lineage>
        <taxon>Bacteria</taxon>
        <taxon>Pseudomonadati</taxon>
        <taxon>Pseudomonadota</taxon>
        <taxon>Alphaproteobacteria</taxon>
        <taxon>Hyphomicrobiales</taxon>
        <taxon>Methylocystaceae</taxon>
        <taxon>Methylocystis</taxon>
    </lineage>
</organism>
<evidence type="ECO:0000256" key="12">
    <source>
        <dbReference type="ARBA" id="ARBA00022989"/>
    </source>
</evidence>
<evidence type="ECO:0000256" key="6">
    <source>
        <dbReference type="ARBA" id="ARBA00022553"/>
    </source>
</evidence>
<dbReference type="CDD" id="cd00082">
    <property type="entry name" value="HisKA"/>
    <property type="match status" value="1"/>
</dbReference>